<gene>
    <name evidence="2" type="ORF">EU557_03590</name>
</gene>
<name>A0A4Z0MU75_9BACT</name>
<proteinExistence type="predicted"/>
<feature type="region of interest" description="Disordered" evidence="1">
    <location>
        <begin position="455"/>
        <end position="474"/>
    </location>
</feature>
<dbReference type="RefSeq" id="WP_135529031.1">
    <property type="nucleotide sequence ID" value="NZ_SRKZ01000001.1"/>
</dbReference>
<comment type="caution">
    <text evidence="2">The sequence shown here is derived from an EMBL/GenBank/DDBJ whole genome shotgun (WGS) entry which is preliminary data.</text>
</comment>
<evidence type="ECO:0008006" key="4">
    <source>
        <dbReference type="Google" id="ProtNLM"/>
    </source>
</evidence>
<dbReference type="OrthoDB" id="863187at2"/>
<evidence type="ECO:0000313" key="2">
    <source>
        <dbReference type="EMBL" id="TGD82876.1"/>
    </source>
</evidence>
<dbReference type="Proteomes" id="UP000298284">
    <property type="component" value="Unassembled WGS sequence"/>
</dbReference>
<protein>
    <recommendedName>
        <fullName evidence="4">Phage portal protein</fullName>
    </recommendedName>
</protein>
<reference evidence="2 3" key="1">
    <citation type="submission" date="2019-04" db="EMBL/GenBank/DDBJ databases">
        <authorList>
            <person name="Feng G."/>
            <person name="Zhang J."/>
            <person name="Zhu H."/>
        </authorList>
    </citation>
    <scope>NUCLEOTIDE SEQUENCE [LARGE SCALE GENOMIC DNA]</scope>
    <source>
        <strain evidence="2 3">JCM 19491</strain>
    </source>
</reference>
<evidence type="ECO:0000256" key="1">
    <source>
        <dbReference type="SAM" id="MobiDB-lite"/>
    </source>
</evidence>
<organism evidence="2 3">
    <name type="scientific">Hymenobacter wooponensis</name>
    <dbReference type="NCBI Taxonomy" id="1525360"/>
    <lineage>
        <taxon>Bacteria</taxon>
        <taxon>Pseudomonadati</taxon>
        <taxon>Bacteroidota</taxon>
        <taxon>Cytophagia</taxon>
        <taxon>Cytophagales</taxon>
        <taxon>Hymenobacteraceae</taxon>
        <taxon>Hymenobacter</taxon>
    </lineage>
</organism>
<accession>A0A4Z0MU75</accession>
<dbReference type="EMBL" id="SRKZ01000001">
    <property type="protein sequence ID" value="TGD82876.1"/>
    <property type="molecule type" value="Genomic_DNA"/>
</dbReference>
<keyword evidence="3" id="KW-1185">Reference proteome</keyword>
<evidence type="ECO:0000313" key="3">
    <source>
        <dbReference type="Proteomes" id="UP000298284"/>
    </source>
</evidence>
<dbReference type="AlphaFoldDB" id="A0A4Z0MU75"/>
<sequence length="474" mass="50777">MAKRRRTSTVSLLRVGAPSSVLNAPAIPAGGPGEKLKLVSWGASDQLPQECLRILYDSGTAEACVTRIAQFIGGKGFASEATATMRANDEQTLNDLLAEAKHYAGAGLGVALVVRYTYGGQRGDVFVEPSDCLRREKDGLGRFVVNYGLSEGKRSAADNRVYLPFNPLASEEEIAEEVLAAVQSEAGYWGHLVFSFEARPGRTQYPVPSYYAAKEDLETDAALARFDKKQAKNGFFPDAVMTVIGAKYSPEADPDFVPGEGQTMDDAPDVESPDLLDIKKGVKAMKGSESESSVLVLAVEKEEEAPKIDFIDKGPNSKGLTDMRNRITGAVCRHMGVPPVLIGVAEAGMLGNNQQIVNSIKLFNLTVEPARASIIAPLAKLYPELSDWSVKPLNPVDYLDPTVAGKMTDDEIRAFGGLPELEKPQSTDAERTLQALAGLPALVANQVLADMTPDERRGLIGLGPKTTPTPTPAT</sequence>